<feature type="region of interest" description="Disordered" evidence="1">
    <location>
        <begin position="60"/>
        <end position="90"/>
    </location>
</feature>
<accession>A0ABD6F142</accession>
<sequence length="307" mass="33681">MFRPFPSLPRLHRHIKEKHLSGSAKSIFPNQKSRNFISSQTQMSTSTVAANTAYVTIQPSHLQQQQSQSQQQTPAHMVNGQQQGNQAYSVSQPSSSYLAQVVPSTHQIVANGYVNGTPTAVAVAQTAFVAAPVQTLIHTNTSHSYHPYQQNFKGGNSSQHITMTSPQQHSNGPVIQSVQYCVPSTSHAIGDPGRTVVQAPKPIEPVFVAPPNSVQVKRVMHSEVYLRYIESLSNGPQRTVSKWNKNLGATSRNTPPPQKTLPTHWLKGAKEGGASEEEVVRALWKLRDHLLENTLNIAREVDLVGPL</sequence>
<feature type="compositionally biased region" description="Low complexity" evidence="1">
    <location>
        <begin position="63"/>
        <end position="72"/>
    </location>
</feature>
<gene>
    <name evidence="2" type="ORF">AB6A40_009691</name>
</gene>
<evidence type="ECO:0000313" key="3">
    <source>
        <dbReference type="Proteomes" id="UP001608902"/>
    </source>
</evidence>
<keyword evidence="3" id="KW-1185">Reference proteome</keyword>
<feature type="compositionally biased region" description="Polar residues" evidence="1">
    <location>
        <begin position="79"/>
        <end position="90"/>
    </location>
</feature>
<name>A0ABD6F142_9BILA</name>
<protein>
    <submittedName>
        <fullName evidence="2">Uncharacterized protein</fullName>
    </submittedName>
</protein>
<evidence type="ECO:0000256" key="1">
    <source>
        <dbReference type="SAM" id="MobiDB-lite"/>
    </source>
</evidence>
<dbReference type="Proteomes" id="UP001608902">
    <property type="component" value="Unassembled WGS sequence"/>
</dbReference>
<dbReference type="EMBL" id="JBGFUD010010691">
    <property type="protein sequence ID" value="MFH4982982.1"/>
    <property type="molecule type" value="Genomic_DNA"/>
</dbReference>
<evidence type="ECO:0000313" key="2">
    <source>
        <dbReference type="EMBL" id="MFH4982982.1"/>
    </source>
</evidence>
<dbReference type="AlphaFoldDB" id="A0ABD6F142"/>
<comment type="caution">
    <text evidence="2">The sequence shown here is derived from an EMBL/GenBank/DDBJ whole genome shotgun (WGS) entry which is preliminary data.</text>
</comment>
<proteinExistence type="predicted"/>
<reference evidence="2 3" key="1">
    <citation type="submission" date="2024-08" db="EMBL/GenBank/DDBJ databases">
        <title>Gnathostoma spinigerum genome.</title>
        <authorList>
            <person name="Gonzalez-Bertolin B."/>
            <person name="Monzon S."/>
            <person name="Zaballos A."/>
            <person name="Jimenez P."/>
            <person name="Dekumyoy P."/>
            <person name="Varona S."/>
            <person name="Cuesta I."/>
            <person name="Sumanam S."/>
            <person name="Adisakwattana P."/>
            <person name="Gasser R.B."/>
            <person name="Hernandez-Gonzalez A."/>
            <person name="Young N.D."/>
            <person name="Perteguer M.J."/>
        </authorList>
    </citation>
    <scope>NUCLEOTIDE SEQUENCE [LARGE SCALE GENOMIC DNA]</scope>
    <source>
        <strain evidence="2">AL3</strain>
        <tissue evidence="2">Liver</tissue>
    </source>
</reference>
<organism evidence="2 3">
    <name type="scientific">Gnathostoma spinigerum</name>
    <dbReference type="NCBI Taxonomy" id="75299"/>
    <lineage>
        <taxon>Eukaryota</taxon>
        <taxon>Metazoa</taxon>
        <taxon>Ecdysozoa</taxon>
        <taxon>Nematoda</taxon>
        <taxon>Chromadorea</taxon>
        <taxon>Rhabditida</taxon>
        <taxon>Spirurina</taxon>
        <taxon>Gnathostomatomorpha</taxon>
        <taxon>Gnathostomatoidea</taxon>
        <taxon>Gnathostomatidae</taxon>
        <taxon>Gnathostoma</taxon>
    </lineage>
</organism>